<reference evidence="2" key="1">
    <citation type="thesis" date="2020" institute="ProQuest LLC" country="789 East Eisenhower Parkway, Ann Arbor, MI, USA">
        <title>Comparative Genomics and Chromosome Evolution.</title>
        <authorList>
            <person name="Mudd A.B."/>
        </authorList>
    </citation>
    <scope>NUCLEOTIDE SEQUENCE</scope>
    <source>
        <strain evidence="2">HN-11 Male</strain>
        <tissue evidence="2">Kidney and liver</tissue>
    </source>
</reference>
<proteinExistence type="predicted"/>
<feature type="non-terminal residue" evidence="2">
    <location>
        <position position="1"/>
    </location>
</feature>
<dbReference type="EMBL" id="WNTK01000005">
    <property type="protein sequence ID" value="KAG9483530.1"/>
    <property type="molecule type" value="Genomic_DNA"/>
</dbReference>
<evidence type="ECO:0000313" key="3">
    <source>
        <dbReference type="Proteomes" id="UP000770717"/>
    </source>
</evidence>
<organism evidence="2 3">
    <name type="scientific">Eleutherodactylus coqui</name>
    <name type="common">Puerto Rican coqui</name>
    <dbReference type="NCBI Taxonomy" id="57060"/>
    <lineage>
        <taxon>Eukaryota</taxon>
        <taxon>Metazoa</taxon>
        <taxon>Chordata</taxon>
        <taxon>Craniata</taxon>
        <taxon>Vertebrata</taxon>
        <taxon>Euteleostomi</taxon>
        <taxon>Amphibia</taxon>
        <taxon>Batrachia</taxon>
        <taxon>Anura</taxon>
        <taxon>Neobatrachia</taxon>
        <taxon>Hyloidea</taxon>
        <taxon>Eleutherodactylidae</taxon>
        <taxon>Eleutherodactylinae</taxon>
        <taxon>Eleutherodactylus</taxon>
        <taxon>Eleutherodactylus</taxon>
    </lineage>
</organism>
<comment type="caution">
    <text evidence="2">The sequence shown here is derived from an EMBL/GenBank/DDBJ whole genome shotgun (WGS) entry which is preliminary data.</text>
</comment>
<feature type="region of interest" description="Disordered" evidence="1">
    <location>
        <begin position="23"/>
        <end position="55"/>
    </location>
</feature>
<dbReference type="Proteomes" id="UP000770717">
    <property type="component" value="Unassembled WGS sequence"/>
</dbReference>
<gene>
    <name evidence="2" type="ORF">GDO78_009444</name>
</gene>
<sequence>GGSESVGGGEAVWSRCLCGLKGGWGRSGAVPSNKTEERGKSPDTAAGPYSGCTKSGSRRVQVFPGVSVRLSADALRKRRGFS</sequence>
<name>A0A8J6K7E6_ELECQ</name>
<dbReference type="EMBL" id="WNTK01000005">
    <property type="protein sequence ID" value="KAG9483529.1"/>
    <property type="molecule type" value="Genomic_DNA"/>
</dbReference>
<evidence type="ECO:0000313" key="2">
    <source>
        <dbReference type="EMBL" id="KAG9483528.1"/>
    </source>
</evidence>
<protein>
    <submittedName>
        <fullName evidence="2">Uncharacterized protein</fullName>
    </submittedName>
</protein>
<evidence type="ECO:0000256" key="1">
    <source>
        <dbReference type="SAM" id="MobiDB-lite"/>
    </source>
</evidence>
<accession>A0A8J6K7E6</accession>
<dbReference type="AlphaFoldDB" id="A0A8J6K7E6"/>
<keyword evidence="3" id="KW-1185">Reference proteome</keyword>
<dbReference type="EMBL" id="WNTK01000005">
    <property type="protein sequence ID" value="KAG9483528.1"/>
    <property type="molecule type" value="Genomic_DNA"/>
</dbReference>